<dbReference type="EMBL" id="FRDN01000003">
    <property type="protein sequence ID" value="SHN53256.1"/>
    <property type="molecule type" value="Genomic_DNA"/>
</dbReference>
<dbReference type="Proteomes" id="UP000184010">
    <property type="component" value="Unassembled WGS sequence"/>
</dbReference>
<reference evidence="2" key="1">
    <citation type="submission" date="2016-12" db="EMBL/GenBank/DDBJ databases">
        <authorList>
            <person name="Varghese N."/>
            <person name="Submissions S."/>
        </authorList>
    </citation>
    <scope>NUCLEOTIDE SEQUENCE [LARGE SCALE GENOMIC DNA]</scope>
    <source>
        <strain evidence="2">DSM 11544</strain>
    </source>
</reference>
<keyword evidence="2" id="KW-1185">Reference proteome</keyword>
<proteinExistence type="predicted"/>
<evidence type="ECO:0000313" key="2">
    <source>
        <dbReference type="Proteomes" id="UP000184010"/>
    </source>
</evidence>
<organism evidence="1 2">
    <name type="scientific">Desulfitobacterium chlororespirans DSM 11544</name>
    <dbReference type="NCBI Taxonomy" id="1121395"/>
    <lineage>
        <taxon>Bacteria</taxon>
        <taxon>Bacillati</taxon>
        <taxon>Bacillota</taxon>
        <taxon>Clostridia</taxon>
        <taxon>Eubacteriales</taxon>
        <taxon>Desulfitobacteriaceae</taxon>
        <taxon>Desulfitobacterium</taxon>
    </lineage>
</organism>
<dbReference type="AlphaFoldDB" id="A0A1M7S463"/>
<name>A0A1M7S463_9FIRM</name>
<sequence length="45" mass="5237">MNTDNTPFIQANTSILDYFKENSIHQTLLMKGEPFFPQSLDTMWA</sequence>
<accession>A0A1M7S463</accession>
<protein>
    <submittedName>
        <fullName evidence="1">Uncharacterized protein</fullName>
    </submittedName>
</protein>
<evidence type="ECO:0000313" key="1">
    <source>
        <dbReference type="EMBL" id="SHN53256.1"/>
    </source>
</evidence>
<dbReference type="RefSeq" id="WP_178371601.1">
    <property type="nucleotide sequence ID" value="NZ_FRDN01000003.1"/>
</dbReference>
<gene>
    <name evidence="1" type="ORF">SAMN02745215_00512</name>
</gene>